<reference evidence="1" key="1">
    <citation type="journal article" date="2015" name="Nature">
        <title>Complex archaea that bridge the gap between prokaryotes and eukaryotes.</title>
        <authorList>
            <person name="Spang A."/>
            <person name="Saw J.H."/>
            <person name="Jorgensen S.L."/>
            <person name="Zaremba-Niedzwiedzka K."/>
            <person name="Martijn J."/>
            <person name="Lind A.E."/>
            <person name="van Eijk R."/>
            <person name="Schleper C."/>
            <person name="Guy L."/>
            <person name="Ettema T.J."/>
        </authorList>
    </citation>
    <scope>NUCLEOTIDE SEQUENCE</scope>
</reference>
<sequence>MEKEFEQINKEMDILWTYLNKNRGYFPYVDDSSIGAKILLTPPYYRAQGIKIVHTFEEPLSVEIKDEMLRIGHWINQNFIIRLCSLIESYQLISNAIKIDFTLDGAEQLNIVRRLRNRFAHSSGRYNPDNSDDFKTMELMGKHFGISIEGRTDWPLAIDTVLERLLEGCKLYAEKKLKGV</sequence>
<organism evidence="1">
    <name type="scientific">marine sediment metagenome</name>
    <dbReference type="NCBI Taxonomy" id="412755"/>
    <lineage>
        <taxon>unclassified sequences</taxon>
        <taxon>metagenomes</taxon>
        <taxon>ecological metagenomes</taxon>
    </lineage>
</organism>
<protein>
    <submittedName>
        <fullName evidence="1">Uncharacterized protein</fullName>
    </submittedName>
</protein>
<comment type="caution">
    <text evidence="1">The sequence shown here is derived from an EMBL/GenBank/DDBJ whole genome shotgun (WGS) entry which is preliminary data.</text>
</comment>
<evidence type="ECO:0000313" key="1">
    <source>
        <dbReference type="EMBL" id="KKN34490.1"/>
    </source>
</evidence>
<name>A0A0F9PRX5_9ZZZZ</name>
<dbReference type="AlphaFoldDB" id="A0A0F9PRX5"/>
<accession>A0A0F9PRX5</accession>
<gene>
    <name evidence="1" type="ORF">LCGC14_0793250</name>
</gene>
<proteinExistence type="predicted"/>
<dbReference type="EMBL" id="LAZR01002101">
    <property type="protein sequence ID" value="KKN34490.1"/>
    <property type="molecule type" value="Genomic_DNA"/>
</dbReference>